<dbReference type="Pfam" id="PF00324">
    <property type="entry name" value="AA_permease"/>
    <property type="match status" value="1"/>
</dbReference>
<keyword evidence="4 5" id="KW-0472">Membrane</keyword>
<feature type="transmembrane region" description="Helical" evidence="5">
    <location>
        <begin position="56"/>
        <end position="76"/>
    </location>
</feature>
<dbReference type="AlphaFoldDB" id="A0A431VI48"/>
<feature type="transmembrane region" description="Helical" evidence="5">
    <location>
        <begin position="203"/>
        <end position="230"/>
    </location>
</feature>
<feature type="transmembrane region" description="Helical" evidence="5">
    <location>
        <begin position="97"/>
        <end position="116"/>
    </location>
</feature>
<feature type="transmembrane region" description="Helical" evidence="5">
    <location>
        <begin position="242"/>
        <end position="268"/>
    </location>
</feature>
<dbReference type="OrthoDB" id="9804700at2"/>
<evidence type="ECO:0000313" key="7">
    <source>
        <dbReference type="EMBL" id="RTR21025.1"/>
    </source>
</evidence>
<dbReference type="RefSeq" id="WP_126614601.1">
    <property type="nucleotide sequence ID" value="NZ_JBHUCY010000029.1"/>
</dbReference>
<keyword evidence="3 5" id="KW-1133">Transmembrane helix</keyword>
<evidence type="ECO:0000256" key="2">
    <source>
        <dbReference type="ARBA" id="ARBA00022692"/>
    </source>
</evidence>
<protein>
    <submittedName>
        <fullName evidence="7">APC family permease</fullName>
    </submittedName>
</protein>
<feature type="transmembrane region" description="Helical" evidence="5">
    <location>
        <begin position="415"/>
        <end position="435"/>
    </location>
</feature>
<evidence type="ECO:0000256" key="4">
    <source>
        <dbReference type="ARBA" id="ARBA00023136"/>
    </source>
</evidence>
<feature type="transmembrane region" description="Helical" evidence="5">
    <location>
        <begin position="447"/>
        <end position="465"/>
    </location>
</feature>
<dbReference type="Gene3D" id="1.20.1740.10">
    <property type="entry name" value="Amino acid/polyamine transporter I"/>
    <property type="match status" value="1"/>
</dbReference>
<dbReference type="PIRSF" id="PIRSF006060">
    <property type="entry name" value="AA_transporter"/>
    <property type="match status" value="1"/>
</dbReference>
<feature type="domain" description="Amino acid permease/ SLC12A" evidence="6">
    <location>
        <begin position="44"/>
        <end position="405"/>
    </location>
</feature>
<accession>A0A431VI48</accession>
<feature type="transmembrane region" description="Helical" evidence="5">
    <location>
        <begin position="163"/>
        <end position="183"/>
    </location>
</feature>
<proteinExistence type="predicted"/>
<feature type="transmembrane region" description="Helical" evidence="5">
    <location>
        <begin position="21"/>
        <end position="44"/>
    </location>
</feature>
<reference evidence="7 8" key="1">
    <citation type="submission" date="2018-12" db="EMBL/GenBank/DDBJ databases">
        <authorList>
            <person name="Yang Y."/>
        </authorList>
    </citation>
    <scope>NUCLEOTIDE SEQUENCE [LARGE SCALE GENOMIC DNA]</scope>
    <source>
        <strain evidence="7 8">L-25-5w-1</strain>
    </source>
</reference>
<feature type="transmembrane region" description="Helical" evidence="5">
    <location>
        <begin position="136"/>
        <end position="154"/>
    </location>
</feature>
<dbReference type="GO" id="GO:0055085">
    <property type="term" value="P:transmembrane transport"/>
    <property type="evidence" value="ECO:0007669"/>
    <property type="project" value="InterPro"/>
</dbReference>
<dbReference type="PANTHER" id="PTHR42770">
    <property type="entry name" value="AMINO ACID TRANSPORTER-RELATED"/>
    <property type="match status" value="1"/>
</dbReference>
<comment type="subcellular location">
    <subcellularLocation>
        <location evidence="1">Membrane</location>
        <topology evidence="1">Multi-pass membrane protein</topology>
    </subcellularLocation>
</comment>
<dbReference type="EMBL" id="RXMA01000007">
    <property type="protein sequence ID" value="RTR21025.1"/>
    <property type="molecule type" value="Genomic_DNA"/>
</dbReference>
<dbReference type="GO" id="GO:0016020">
    <property type="term" value="C:membrane"/>
    <property type="evidence" value="ECO:0007669"/>
    <property type="project" value="UniProtKB-SubCell"/>
</dbReference>
<evidence type="ECO:0000313" key="8">
    <source>
        <dbReference type="Proteomes" id="UP000277007"/>
    </source>
</evidence>
<feature type="transmembrane region" description="Helical" evidence="5">
    <location>
        <begin position="349"/>
        <end position="367"/>
    </location>
</feature>
<dbReference type="InterPro" id="IPR004841">
    <property type="entry name" value="AA-permease/SLC12A_dom"/>
</dbReference>
<dbReference type="Proteomes" id="UP000277007">
    <property type="component" value="Unassembled WGS sequence"/>
</dbReference>
<evidence type="ECO:0000256" key="3">
    <source>
        <dbReference type="ARBA" id="ARBA00022989"/>
    </source>
</evidence>
<comment type="caution">
    <text evidence="7">The sequence shown here is derived from an EMBL/GenBank/DDBJ whole genome shotgun (WGS) entry which is preliminary data.</text>
</comment>
<name>A0A431VI48_9PROT</name>
<keyword evidence="2 5" id="KW-0812">Transmembrane</keyword>
<dbReference type="PANTHER" id="PTHR42770:SF16">
    <property type="entry name" value="AMINO ACID PERMEASE"/>
    <property type="match status" value="1"/>
</dbReference>
<feature type="transmembrane region" description="Helical" evidence="5">
    <location>
        <begin position="296"/>
        <end position="316"/>
    </location>
</feature>
<evidence type="ECO:0000256" key="5">
    <source>
        <dbReference type="SAM" id="Phobius"/>
    </source>
</evidence>
<organism evidence="7 8">
    <name type="scientific">Azospirillum griseum</name>
    <dbReference type="NCBI Taxonomy" id="2496639"/>
    <lineage>
        <taxon>Bacteria</taxon>
        <taxon>Pseudomonadati</taxon>
        <taxon>Pseudomonadota</taxon>
        <taxon>Alphaproteobacteria</taxon>
        <taxon>Rhodospirillales</taxon>
        <taxon>Azospirillaceae</taxon>
        <taxon>Azospirillum</taxon>
    </lineage>
</organism>
<evidence type="ECO:0000256" key="1">
    <source>
        <dbReference type="ARBA" id="ARBA00004141"/>
    </source>
</evidence>
<sequence length="486" mass="50952">MTQSVQGSASTNELKKGALGVGFIVFFVISAAGPLAAIAGGLPIGMMLGNGAGTPALLLIVIGILLMFSAGYTAMARHVTHAGGFYAFVSRGFGGRMGGAAAALAILGYNAMQVGLYGLHGVATAGFMKEMVGLDWPWWVWAYSAMATVAIFGYRQVDLSARVLALLVVGEYIVVFLLDLFILKSQGMDGGGGLTTVSFTLPALLGGAPAIGLLFCFASFVGFEATTIYGEEAKDPERTIPLATYISVLLIGGFYTFSIWCLVVGVGADKVVETISALPDPTTFTFTLSDRYAGPWLTVAMSALLVSSVYAALLAFHNSAARYFYSIGREGLLPEVLGQTHPVHQSPHAGSLLQTAIAFVVMTAFVVSGSDPVLTLFSWLTNLATLCVIALMTLTSFAVIRFFRGVAAPSEGPLRTLLLPLLSGLLLAGVLALAILHFDVLTGSNGVLSWAIPATLPLAALLGWWRAVALRRNDPPHHAQLGLGKV</sequence>
<gene>
    <name evidence="7" type="ORF">EJ903_09785</name>
</gene>
<evidence type="ECO:0000259" key="6">
    <source>
        <dbReference type="Pfam" id="PF00324"/>
    </source>
</evidence>
<dbReference type="InterPro" id="IPR050367">
    <property type="entry name" value="APC_superfamily"/>
</dbReference>
<feature type="transmembrane region" description="Helical" evidence="5">
    <location>
        <begin position="379"/>
        <end position="403"/>
    </location>
</feature>
<keyword evidence="8" id="KW-1185">Reference proteome</keyword>